<dbReference type="EMBL" id="LSRX01000931">
    <property type="protein sequence ID" value="OLP86174.1"/>
    <property type="molecule type" value="Genomic_DNA"/>
</dbReference>
<gene>
    <name evidence="1" type="ORF">AK812_SmicGene32739</name>
</gene>
<keyword evidence="2" id="KW-1185">Reference proteome</keyword>
<reference evidence="1 2" key="1">
    <citation type="submission" date="2016-02" db="EMBL/GenBank/DDBJ databases">
        <title>Genome analysis of coral dinoflagellate symbionts highlights evolutionary adaptations to a symbiotic lifestyle.</title>
        <authorList>
            <person name="Aranda M."/>
            <person name="Li Y."/>
            <person name="Liew Y.J."/>
            <person name="Baumgarten S."/>
            <person name="Simakov O."/>
            <person name="Wilson M."/>
            <person name="Piel J."/>
            <person name="Ashoor H."/>
            <person name="Bougouffa S."/>
            <person name="Bajic V.B."/>
            <person name="Ryu T."/>
            <person name="Ravasi T."/>
            <person name="Bayer T."/>
            <person name="Micklem G."/>
            <person name="Kim H."/>
            <person name="Bhak J."/>
            <person name="Lajeunesse T.C."/>
            <person name="Voolstra C.R."/>
        </authorList>
    </citation>
    <scope>NUCLEOTIDE SEQUENCE [LARGE SCALE GENOMIC DNA]</scope>
    <source>
        <strain evidence="1 2">CCMP2467</strain>
    </source>
</reference>
<evidence type="ECO:0000313" key="1">
    <source>
        <dbReference type="EMBL" id="OLP86174.1"/>
    </source>
</evidence>
<evidence type="ECO:0000313" key="2">
    <source>
        <dbReference type="Proteomes" id="UP000186817"/>
    </source>
</evidence>
<proteinExistence type="predicted"/>
<sequence>MATIMQWIVVVIDYFHVGFRVCQGDLLEVQQELLNSKAGRILLEGQRRLAEQLTDLQVKTKASELLQTVEKKIAGASDRLEDWVATVKEQVLAQLGANRALLVESLSGLSLQLQQADLRELLSGVAWAAGLLDRFENSSSFSDLPAPQNAWRECGSLGSRG</sequence>
<accession>A0A1Q9CTB6</accession>
<dbReference type="Proteomes" id="UP000186817">
    <property type="component" value="Unassembled WGS sequence"/>
</dbReference>
<name>A0A1Q9CTB6_SYMMI</name>
<comment type="caution">
    <text evidence="1">The sequence shown here is derived from an EMBL/GenBank/DDBJ whole genome shotgun (WGS) entry which is preliminary data.</text>
</comment>
<protein>
    <submittedName>
        <fullName evidence="1">Uncharacterized protein</fullName>
    </submittedName>
</protein>
<dbReference type="AlphaFoldDB" id="A0A1Q9CTB6"/>
<organism evidence="1 2">
    <name type="scientific">Symbiodinium microadriaticum</name>
    <name type="common">Dinoflagellate</name>
    <name type="synonym">Zooxanthella microadriatica</name>
    <dbReference type="NCBI Taxonomy" id="2951"/>
    <lineage>
        <taxon>Eukaryota</taxon>
        <taxon>Sar</taxon>
        <taxon>Alveolata</taxon>
        <taxon>Dinophyceae</taxon>
        <taxon>Suessiales</taxon>
        <taxon>Symbiodiniaceae</taxon>
        <taxon>Symbiodinium</taxon>
    </lineage>
</organism>